<evidence type="ECO:0000256" key="1">
    <source>
        <dbReference type="ARBA" id="ARBA00001933"/>
    </source>
</evidence>
<keyword evidence="10" id="KW-1185">Reference proteome</keyword>
<dbReference type="GO" id="GO:0030170">
    <property type="term" value="F:pyridoxal phosphate binding"/>
    <property type="evidence" value="ECO:0007669"/>
    <property type="project" value="InterPro"/>
</dbReference>
<dbReference type="AlphaFoldDB" id="A0A164VTD3"/>
<organism evidence="9 10">
    <name type="scientific">Daphnia magna</name>
    <dbReference type="NCBI Taxonomy" id="35525"/>
    <lineage>
        <taxon>Eukaryota</taxon>
        <taxon>Metazoa</taxon>
        <taxon>Ecdysozoa</taxon>
        <taxon>Arthropoda</taxon>
        <taxon>Crustacea</taxon>
        <taxon>Branchiopoda</taxon>
        <taxon>Diplostraca</taxon>
        <taxon>Cladocera</taxon>
        <taxon>Anomopoda</taxon>
        <taxon>Daphniidae</taxon>
        <taxon>Daphnia</taxon>
    </lineage>
</organism>
<dbReference type="FunFam" id="3.40.640.10:FF:000016">
    <property type="entry name" value="Glutamate decarboxylase like 1"/>
    <property type="match status" value="1"/>
</dbReference>
<evidence type="ECO:0000256" key="3">
    <source>
        <dbReference type="ARBA" id="ARBA00011738"/>
    </source>
</evidence>
<dbReference type="PROSITE" id="PS00392">
    <property type="entry name" value="DDC_GAD_HDC_YDC"/>
    <property type="match status" value="1"/>
</dbReference>
<dbReference type="Proteomes" id="UP000076858">
    <property type="component" value="Unassembled WGS sequence"/>
</dbReference>
<evidence type="ECO:0000256" key="8">
    <source>
        <dbReference type="RuleBase" id="RU000382"/>
    </source>
</evidence>
<protein>
    <submittedName>
        <fullName evidence="9">Glutamate decarboxylase</fullName>
    </submittedName>
</protein>
<dbReference type="SUPFAM" id="SSF53383">
    <property type="entry name" value="PLP-dependent transferases"/>
    <property type="match status" value="1"/>
</dbReference>
<comment type="similarity">
    <text evidence="2 8">Belongs to the group II decarboxylase family.</text>
</comment>
<comment type="caution">
    <text evidence="9">The sequence shown here is derived from an EMBL/GenBank/DDBJ whole genome shotgun (WGS) entry which is preliminary data.</text>
</comment>
<name>A0A164VTD3_9CRUS</name>
<dbReference type="Pfam" id="PF00282">
    <property type="entry name" value="Pyridoxal_deC"/>
    <property type="match status" value="1"/>
</dbReference>
<dbReference type="GO" id="GO:0005737">
    <property type="term" value="C:cytoplasm"/>
    <property type="evidence" value="ECO:0007669"/>
    <property type="project" value="TreeGrafter"/>
</dbReference>
<dbReference type="Gene3D" id="3.40.640.10">
    <property type="entry name" value="Type I PLP-dependent aspartate aminotransferase-like (Major domain)"/>
    <property type="match status" value="1"/>
</dbReference>
<evidence type="ECO:0000256" key="5">
    <source>
        <dbReference type="ARBA" id="ARBA00022898"/>
    </source>
</evidence>
<dbReference type="OrthoDB" id="392571at2759"/>
<sequence length="513" mass="58359">MSVQDEQGNSRRLAKDIGSLYYSDLLPLAGDSEPETREFLNRMTEILMDFLHKTFDRSSKILDFHHPEQLLEIIDLSLPNQPKNIDQLLADCRDTLTYQVKTGHPRFFNQLSNGVDVISMAGEWLTATANTNMFTYEISPVFILMEHMTLKKMREIIGYKGGDSILAPGGTVSNLYAVLAARYRKYPRVKSEGLQSLPGPLVMFTSEHSHFSMMSAAAASGLGTDNCISVPCNEKGQMIPAELERLVLKSISDGKIPFMVTATAGTTVFGAFDPINPIADICDKHHLWLHIDAAWGGGLLMSEKFRYKFEGIQRADSVTWNPHKMMNVLLQCSTVHFKQNSLLYHCNRMCADYLFQQDKHYDVTYDTGDKVIQCGRHNDIFKFWLLWRAKGTEGFAKQMERFVQLTQYLVEGLLKRPERFQLIVAEPECTNVCFWYVPTRFRTMAPGPERDRLLGQITPILKGRMMSTGTLMVGYQPQGKLPNFFRCIISNQAVTEEDVDFLVDEMDRLGHDL</sequence>
<evidence type="ECO:0000256" key="2">
    <source>
        <dbReference type="ARBA" id="ARBA00009533"/>
    </source>
</evidence>
<evidence type="ECO:0000256" key="6">
    <source>
        <dbReference type="ARBA" id="ARBA00023239"/>
    </source>
</evidence>
<accession>A0A164VTD3</accession>
<dbReference type="STRING" id="35525.A0A164VTD3"/>
<evidence type="ECO:0000313" key="9">
    <source>
        <dbReference type="EMBL" id="KZS12635.1"/>
    </source>
</evidence>
<dbReference type="InterPro" id="IPR015421">
    <property type="entry name" value="PyrdxlP-dep_Trfase_major"/>
</dbReference>
<dbReference type="InterPro" id="IPR002129">
    <property type="entry name" value="PyrdxlP-dep_de-COase"/>
</dbReference>
<dbReference type="InterPro" id="IPR021115">
    <property type="entry name" value="Pyridoxal-P_BS"/>
</dbReference>
<comment type="cofactor">
    <cofactor evidence="1 7 8">
        <name>pyridoxal 5'-phosphate</name>
        <dbReference type="ChEBI" id="CHEBI:597326"/>
    </cofactor>
</comment>
<reference evidence="9 10" key="1">
    <citation type="submission" date="2016-03" db="EMBL/GenBank/DDBJ databases">
        <title>EvidentialGene: Evidence-directed Construction of Genes on Genomes.</title>
        <authorList>
            <person name="Gilbert D.G."/>
            <person name="Choi J.-H."/>
            <person name="Mockaitis K."/>
            <person name="Colbourne J."/>
            <person name="Pfrender M."/>
        </authorList>
    </citation>
    <scope>NUCLEOTIDE SEQUENCE [LARGE SCALE GENOMIC DNA]</scope>
    <source>
        <strain evidence="9 10">Xinb3</strain>
        <tissue evidence="9">Complete organism</tissue>
    </source>
</reference>
<dbReference type="GO" id="GO:0009449">
    <property type="term" value="P:gamma-aminobutyric acid biosynthetic process"/>
    <property type="evidence" value="ECO:0007669"/>
    <property type="project" value="TreeGrafter"/>
</dbReference>
<keyword evidence="5 7" id="KW-0663">Pyridoxal phosphate</keyword>
<dbReference type="PANTHER" id="PTHR45677">
    <property type="entry name" value="GLUTAMATE DECARBOXYLASE-RELATED"/>
    <property type="match status" value="1"/>
</dbReference>
<proteinExistence type="inferred from homology"/>
<dbReference type="CDD" id="cd06450">
    <property type="entry name" value="DOPA_deC_like"/>
    <property type="match status" value="1"/>
</dbReference>
<dbReference type="PANTHER" id="PTHR45677:SF10">
    <property type="entry name" value="GLUTAMATE DECARBOXYLASE"/>
    <property type="match status" value="1"/>
</dbReference>
<gene>
    <name evidence="9" type="ORF">APZ42_022792</name>
</gene>
<evidence type="ECO:0000256" key="7">
    <source>
        <dbReference type="PIRSR" id="PIRSR602129-50"/>
    </source>
</evidence>
<keyword evidence="6 8" id="KW-0456">Lyase</keyword>
<evidence type="ECO:0000313" key="10">
    <source>
        <dbReference type="Proteomes" id="UP000076858"/>
    </source>
</evidence>
<dbReference type="InterPro" id="IPR015424">
    <property type="entry name" value="PyrdxlP-dep_Trfase"/>
</dbReference>
<comment type="subunit">
    <text evidence="3">Homodimer.</text>
</comment>
<keyword evidence="4" id="KW-0210">Decarboxylase</keyword>
<dbReference type="EMBL" id="LRGB01001361">
    <property type="protein sequence ID" value="KZS12635.1"/>
    <property type="molecule type" value="Genomic_DNA"/>
</dbReference>
<evidence type="ECO:0000256" key="4">
    <source>
        <dbReference type="ARBA" id="ARBA00022793"/>
    </source>
</evidence>
<dbReference type="Gene3D" id="3.90.1150.170">
    <property type="match status" value="1"/>
</dbReference>
<feature type="modified residue" description="N6-(pyridoxal phosphate)lysine" evidence="7">
    <location>
        <position position="324"/>
    </location>
</feature>
<dbReference type="GO" id="GO:0004351">
    <property type="term" value="F:glutamate decarboxylase activity"/>
    <property type="evidence" value="ECO:0007669"/>
    <property type="project" value="TreeGrafter"/>
</dbReference>